<dbReference type="InterPro" id="IPR036291">
    <property type="entry name" value="NAD(P)-bd_dom_sf"/>
</dbReference>
<dbReference type="GO" id="GO:0016020">
    <property type="term" value="C:membrane"/>
    <property type="evidence" value="ECO:0007669"/>
    <property type="project" value="TreeGrafter"/>
</dbReference>
<comment type="caution">
    <text evidence="4">The sequence shown here is derived from an EMBL/GenBank/DDBJ whole genome shotgun (WGS) entry which is preliminary data.</text>
</comment>
<protein>
    <submittedName>
        <fullName evidence="4">SDR family oxidoreductase</fullName>
    </submittedName>
</protein>
<evidence type="ECO:0000313" key="5">
    <source>
        <dbReference type="Proteomes" id="UP000605361"/>
    </source>
</evidence>
<evidence type="ECO:0000256" key="2">
    <source>
        <dbReference type="ARBA" id="ARBA00023002"/>
    </source>
</evidence>
<dbReference type="GO" id="GO:0016491">
    <property type="term" value="F:oxidoreductase activity"/>
    <property type="evidence" value="ECO:0007669"/>
    <property type="project" value="UniProtKB-KW"/>
</dbReference>
<evidence type="ECO:0000256" key="1">
    <source>
        <dbReference type="ARBA" id="ARBA00006484"/>
    </source>
</evidence>
<proteinExistence type="inferred from homology"/>
<organism evidence="4 5">
    <name type="scientific">Nonomuraea cypriaca</name>
    <dbReference type="NCBI Taxonomy" id="1187855"/>
    <lineage>
        <taxon>Bacteria</taxon>
        <taxon>Bacillati</taxon>
        <taxon>Actinomycetota</taxon>
        <taxon>Actinomycetes</taxon>
        <taxon>Streptosporangiales</taxon>
        <taxon>Streptosporangiaceae</taxon>
        <taxon>Nonomuraea</taxon>
    </lineage>
</organism>
<dbReference type="AlphaFoldDB" id="A0A931EYE3"/>
<dbReference type="Pfam" id="PF00106">
    <property type="entry name" value="adh_short"/>
    <property type="match status" value="1"/>
</dbReference>
<dbReference type="InterPro" id="IPR002347">
    <property type="entry name" value="SDR_fam"/>
</dbReference>
<dbReference type="PRINTS" id="PR00080">
    <property type="entry name" value="SDRFAMILY"/>
</dbReference>
<gene>
    <name evidence="4" type="ORF">ITP53_23750</name>
</gene>
<keyword evidence="5" id="KW-1185">Reference proteome</keyword>
<dbReference type="NCBIfam" id="NF006119">
    <property type="entry name" value="PRK08264.1-5"/>
    <property type="match status" value="1"/>
</dbReference>
<dbReference type="EMBL" id="JADOGI010000072">
    <property type="protein sequence ID" value="MBF8188689.1"/>
    <property type="molecule type" value="Genomic_DNA"/>
</dbReference>
<dbReference type="PRINTS" id="PR00081">
    <property type="entry name" value="GDHRDH"/>
</dbReference>
<sequence length="230" mass="23985">MELSGSIALVTGANRGIGREFARQLLDRGAAKVYATARDATKITVPGVEALSLDITDPDAVAAAAEKAGDVTLLVNNAGIANAEKAVTGDLSRMRAEMETNVFGTLSMIRAFAPVLARHGGGAIANVLSAASWFTYPGSSSYAMSKAAEWSLTNGVRMELQEQGTLVTGVHVGMVDTDMSASLDVEKISAADFVKIVLDELESGPVEIVADDLSRRAKASVAEEPSLFVP</sequence>
<name>A0A931EYE3_9ACTN</name>
<dbReference type="Proteomes" id="UP000605361">
    <property type="component" value="Unassembled WGS sequence"/>
</dbReference>
<evidence type="ECO:0000313" key="4">
    <source>
        <dbReference type="EMBL" id="MBF8188689.1"/>
    </source>
</evidence>
<evidence type="ECO:0000256" key="3">
    <source>
        <dbReference type="RuleBase" id="RU000363"/>
    </source>
</evidence>
<dbReference type="SUPFAM" id="SSF51735">
    <property type="entry name" value="NAD(P)-binding Rossmann-fold domains"/>
    <property type="match status" value="1"/>
</dbReference>
<dbReference type="Gene3D" id="3.40.50.720">
    <property type="entry name" value="NAD(P)-binding Rossmann-like Domain"/>
    <property type="match status" value="1"/>
</dbReference>
<dbReference type="PANTHER" id="PTHR44196:SF1">
    <property type="entry name" value="DEHYDROGENASE_REDUCTASE SDR FAMILY MEMBER 7B"/>
    <property type="match status" value="1"/>
</dbReference>
<accession>A0A931EYE3</accession>
<dbReference type="RefSeq" id="WP_195897639.1">
    <property type="nucleotide sequence ID" value="NZ_JADOGI010000072.1"/>
</dbReference>
<keyword evidence="2" id="KW-0560">Oxidoreductase</keyword>
<dbReference type="PANTHER" id="PTHR44196">
    <property type="entry name" value="DEHYDROGENASE/REDUCTASE SDR FAMILY MEMBER 7B"/>
    <property type="match status" value="1"/>
</dbReference>
<comment type="similarity">
    <text evidence="1 3">Belongs to the short-chain dehydrogenases/reductases (SDR) family.</text>
</comment>
<reference evidence="4" key="1">
    <citation type="submission" date="2020-11" db="EMBL/GenBank/DDBJ databases">
        <title>Whole-genome analyses of Nonomuraea sp. K274.</title>
        <authorList>
            <person name="Veyisoglu A."/>
        </authorList>
    </citation>
    <scope>NUCLEOTIDE SEQUENCE</scope>
    <source>
        <strain evidence="4">K274</strain>
    </source>
</reference>